<evidence type="ECO:0000256" key="1">
    <source>
        <dbReference type="SAM" id="SignalP"/>
    </source>
</evidence>
<protein>
    <submittedName>
        <fullName evidence="2">Zinc ABC transporter substrate-binding protein</fullName>
    </submittedName>
</protein>
<dbReference type="GO" id="GO:0007155">
    <property type="term" value="P:cell adhesion"/>
    <property type="evidence" value="ECO:0007669"/>
    <property type="project" value="InterPro"/>
</dbReference>
<dbReference type="PANTHER" id="PTHR42953">
    <property type="entry name" value="HIGH-AFFINITY ZINC UPTAKE SYSTEM PROTEIN ZNUA-RELATED"/>
    <property type="match status" value="1"/>
</dbReference>
<dbReference type="InterPro" id="IPR006127">
    <property type="entry name" value="ZnuA-like"/>
</dbReference>
<proteinExistence type="predicted"/>
<dbReference type="PRINTS" id="PR00691">
    <property type="entry name" value="ADHESINB"/>
</dbReference>
<dbReference type="EMBL" id="JABDJR010000335">
    <property type="protein sequence ID" value="NNF06794.1"/>
    <property type="molecule type" value="Genomic_DNA"/>
</dbReference>
<sequence>MKFLMSLLVAGVLFGVGSASADQLRVVAATNDLAAIADAVGKDLIDLEVVARPDRDPHAIEVRPSTMRKTSKADIYLAVGLSLDMWSPEVVRGSRNRDLVFVDCSVVISPLEIPAGKVDASMGDVHPEGNPHYWLDPENGILLAHLVAGQFATLDPGNSDAFFMNAGEFEKEIRRRMPLWDARLRGQVFLEFHQSWVYLAQRFDMKIAGQIEPLPGIPPSARHLARLSELIQETNIPIAVRDHFHNESPLEFLERETGIKTAVLPSACKEPIAESYLSHFDEVADVLGGESPSANGDSK</sequence>
<name>A0A7Y2E7T2_UNCEI</name>
<dbReference type="GO" id="GO:0030001">
    <property type="term" value="P:metal ion transport"/>
    <property type="evidence" value="ECO:0007669"/>
    <property type="project" value="InterPro"/>
</dbReference>
<keyword evidence="1" id="KW-0732">Signal</keyword>
<dbReference type="AlphaFoldDB" id="A0A7Y2E7T2"/>
<dbReference type="Proteomes" id="UP000547674">
    <property type="component" value="Unassembled WGS sequence"/>
</dbReference>
<reference evidence="2 3" key="1">
    <citation type="submission" date="2020-03" db="EMBL/GenBank/DDBJ databases">
        <title>Metabolic flexibility allows generalist bacteria to become dominant in a frequently disturbed ecosystem.</title>
        <authorList>
            <person name="Chen Y.-J."/>
            <person name="Leung P.M."/>
            <person name="Bay S.K."/>
            <person name="Hugenholtz P."/>
            <person name="Kessler A.J."/>
            <person name="Shelley G."/>
            <person name="Waite D.W."/>
            <person name="Cook P.L."/>
            <person name="Greening C."/>
        </authorList>
    </citation>
    <scope>NUCLEOTIDE SEQUENCE [LARGE SCALE GENOMIC DNA]</scope>
    <source>
        <strain evidence="2">SS_bin_28</strain>
    </source>
</reference>
<feature type="chain" id="PRO_5030585925" evidence="1">
    <location>
        <begin position="22"/>
        <end position="299"/>
    </location>
</feature>
<dbReference type="GO" id="GO:0046872">
    <property type="term" value="F:metal ion binding"/>
    <property type="evidence" value="ECO:0007669"/>
    <property type="project" value="InterPro"/>
</dbReference>
<comment type="caution">
    <text evidence="2">The sequence shown here is derived from an EMBL/GenBank/DDBJ whole genome shotgun (WGS) entry which is preliminary data.</text>
</comment>
<feature type="signal peptide" evidence="1">
    <location>
        <begin position="1"/>
        <end position="21"/>
    </location>
</feature>
<dbReference type="InterPro" id="IPR050492">
    <property type="entry name" value="Bact_metal-bind_prot9"/>
</dbReference>
<dbReference type="InterPro" id="IPR006129">
    <property type="entry name" value="AdhesinB"/>
</dbReference>
<dbReference type="Pfam" id="PF01297">
    <property type="entry name" value="ZnuA"/>
    <property type="match status" value="1"/>
</dbReference>
<dbReference type="PANTHER" id="PTHR42953:SF2">
    <property type="entry name" value="ADHESION PROTEIN"/>
    <property type="match status" value="1"/>
</dbReference>
<dbReference type="SUPFAM" id="SSF53807">
    <property type="entry name" value="Helical backbone' metal receptor"/>
    <property type="match status" value="1"/>
</dbReference>
<organism evidence="2 3">
    <name type="scientific">Eiseniibacteriota bacterium</name>
    <dbReference type="NCBI Taxonomy" id="2212470"/>
    <lineage>
        <taxon>Bacteria</taxon>
        <taxon>Candidatus Eiseniibacteriota</taxon>
    </lineage>
</organism>
<dbReference type="Gene3D" id="3.40.50.1980">
    <property type="entry name" value="Nitrogenase molybdenum iron protein domain"/>
    <property type="match status" value="2"/>
</dbReference>
<accession>A0A7Y2E7T2</accession>
<evidence type="ECO:0000313" key="3">
    <source>
        <dbReference type="Proteomes" id="UP000547674"/>
    </source>
</evidence>
<gene>
    <name evidence="2" type="ORF">HKN21_08535</name>
</gene>
<evidence type="ECO:0000313" key="2">
    <source>
        <dbReference type="EMBL" id="NNF06794.1"/>
    </source>
</evidence>